<evidence type="ECO:0000259" key="1">
    <source>
        <dbReference type="Pfam" id="PF12671"/>
    </source>
</evidence>
<dbReference type="Proteomes" id="UP000434409">
    <property type="component" value="Unassembled WGS sequence"/>
</dbReference>
<organism evidence="2 3">
    <name type="scientific">Suipraeoptans intestinalis</name>
    <dbReference type="NCBI Taxonomy" id="2606628"/>
    <lineage>
        <taxon>Bacteria</taxon>
        <taxon>Bacillati</taxon>
        <taxon>Bacillota</taxon>
        <taxon>Clostridia</taxon>
        <taxon>Lachnospirales</taxon>
        <taxon>Lachnospiraceae</taxon>
        <taxon>Suipraeoptans</taxon>
    </lineage>
</organism>
<reference evidence="2 3" key="1">
    <citation type="submission" date="2019-08" db="EMBL/GenBank/DDBJ databases">
        <title>In-depth cultivation of the pig gut microbiome towards novel bacterial diversity and tailored functional studies.</title>
        <authorList>
            <person name="Wylensek D."/>
            <person name="Hitch T.C.A."/>
            <person name="Clavel T."/>
        </authorList>
    </citation>
    <scope>NUCLEOTIDE SEQUENCE [LARGE SCALE GENOMIC DNA]</scope>
    <source>
        <strain evidence="2 3">68-1-5</strain>
    </source>
</reference>
<evidence type="ECO:0000313" key="3">
    <source>
        <dbReference type="Proteomes" id="UP000434409"/>
    </source>
</evidence>
<name>A0A6N7V1L9_9FIRM</name>
<sequence>MAYFAYEYDCTNFASQIVHWAGMTPIRTQWQWNGTEQARRCWNVAHDFIEYWTLERGYNGGAYLTKADAKRHALPGDLIGYMDKKDYKIWHVTFVQSKSNGKIYVSQHTGDRYNEDWDGIDINNSTCIIVRF</sequence>
<dbReference type="PANTHER" id="PTHR40032">
    <property type="entry name" value="EXPORTED PROTEIN-RELATED"/>
    <property type="match status" value="1"/>
</dbReference>
<dbReference type="InterPro" id="IPR024301">
    <property type="entry name" value="Amidase_6"/>
</dbReference>
<accession>A0A6N7V1L9</accession>
<dbReference type="RefSeq" id="WP_154478787.1">
    <property type="nucleotide sequence ID" value="NZ_VULY01000018.1"/>
</dbReference>
<dbReference type="Pfam" id="PF12671">
    <property type="entry name" value="Amidase_6"/>
    <property type="match status" value="1"/>
</dbReference>
<dbReference type="PANTHER" id="PTHR40032:SF1">
    <property type="entry name" value="EXPORTED PROTEIN"/>
    <property type="match status" value="1"/>
</dbReference>
<protein>
    <recommendedName>
        <fullName evidence="1">Putative amidase domain-containing protein</fullName>
    </recommendedName>
</protein>
<gene>
    <name evidence="2" type="ORF">FYJ34_02520</name>
</gene>
<evidence type="ECO:0000313" key="2">
    <source>
        <dbReference type="EMBL" id="MSR93182.1"/>
    </source>
</evidence>
<dbReference type="AlphaFoldDB" id="A0A6N7V1L9"/>
<comment type="caution">
    <text evidence="2">The sequence shown here is derived from an EMBL/GenBank/DDBJ whole genome shotgun (WGS) entry which is preliminary data.</text>
</comment>
<feature type="domain" description="Putative amidase" evidence="1">
    <location>
        <begin position="3"/>
        <end position="126"/>
    </location>
</feature>
<keyword evidence="3" id="KW-1185">Reference proteome</keyword>
<dbReference type="EMBL" id="VULY01000018">
    <property type="protein sequence ID" value="MSR93182.1"/>
    <property type="molecule type" value="Genomic_DNA"/>
</dbReference>
<proteinExistence type="predicted"/>